<keyword evidence="2 6" id="KW-0812">Transmembrane</keyword>
<gene>
    <name evidence="8" type="ORF">DQ384_29025</name>
</gene>
<dbReference type="PIRSF" id="PIRSF006648">
    <property type="entry name" value="DrrB"/>
    <property type="match status" value="1"/>
</dbReference>
<dbReference type="GO" id="GO:0046677">
    <property type="term" value="P:response to antibiotic"/>
    <property type="evidence" value="ECO:0007669"/>
    <property type="project" value="UniProtKB-KW"/>
</dbReference>
<evidence type="ECO:0000256" key="3">
    <source>
        <dbReference type="ARBA" id="ARBA00022989"/>
    </source>
</evidence>
<dbReference type="PROSITE" id="PS51012">
    <property type="entry name" value="ABC_TM2"/>
    <property type="match status" value="1"/>
</dbReference>
<evidence type="ECO:0000313" key="8">
    <source>
        <dbReference type="EMBL" id="RCG26489.1"/>
    </source>
</evidence>
<dbReference type="InterPro" id="IPR051784">
    <property type="entry name" value="Nod_factor_ABC_transporter"/>
</dbReference>
<evidence type="ECO:0000259" key="7">
    <source>
        <dbReference type="PROSITE" id="PS51012"/>
    </source>
</evidence>
<protein>
    <recommendedName>
        <fullName evidence="6">Transport permease protein</fullName>
    </recommendedName>
</protein>
<feature type="domain" description="ABC transmembrane type-2" evidence="7">
    <location>
        <begin position="21"/>
        <end position="244"/>
    </location>
</feature>
<evidence type="ECO:0000256" key="5">
    <source>
        <dbReference type="ARBA" id="ARBA00023251"/>
    </source>
</evidence>
<dbReference type="RefSeq" id="WP_114032062.1">
    <property type="nucleotide sequence ID" value="NZ_QOIL01000019.1"/>
</dbReference>
<dbReference type="GO" id="GO:0140359">
    <property type="term" value="F:ABC-type transporter activity"/>
    <property type="evidence" value="ECO:0007669"/>
    <property type="project" value="InterPro"/>
</dbReference>
<dbReference type="InterPro" id="IPR013525">
    <property type="entry name" value="ABC2_TM"/>
</dbReference>
<organism evidence="8 9">
    <name type="scientific">Sphaerisporangium album</name>
    <dbReference type="NCBI Taxonomy" id="509200"/>
    <lineage>
        <taxon>Bacteria</taxon>
        <taxon>Bacillati</taxon>
        <taxon>Actinomycetota</taxon>
        <taxon>Actinomycetes</taxon>
        <taxon>Streptosporangiales</taxon>
        <taxon>Streptosporangiaceae</taxon>
        <taxon>Sphaerisporangium</taxon>
    </lineage>
</organism>
<dbReference type="OrthoDB" id="4526018at2"/>
<dbReference type="InterPro" id="IPR000412">
    <property type="entry name" value="ABC_2_transport"/>
</dbReference>
<feature type="transmembrane region" description="Helical" evidence="6">
    <location>
        <begin position="27"/>
        <end position="45"/>
    </location>
</feature>
<evidence type="ECO:0000256" key="6">
    <source>
        <dbReference type="RuleBase" id="RU361157"/>
    </source>
</evidence>
<comment type="caution">
    <text evidence="8">The sequence shown here is derived from an EMBL/GenBank/DDBJ whole genome shotgun (WGS) entry which is preliminary data.</text>
</comment>
<keyword evidence="4 6" id="KW-0472">Membrane</keyword>
<feature type="transmembrane region" description="Helical" evidence="6">
    <location>
        <begin position="99"/>
        <end position="127"/>
    </location>
</feature>
<dbReference type="Pfam" id="PF01061">
    <property type="entry name" value="ABC2_membrane"/>
    <property type="match status" value="1"/>
</dbReference>
<comment type="similarity">
    <text evidence="6">Belongs to the ABC-2 integral membrane protein family.</text>
</comment>
<feature type="transmembrane region" description="Helical" evidence="6">
    <location>
        <begin position="222"/>
        <end position="242"/>
    </location>
</feature>
<evidence type="ECO:0000313" key="9">
    <source>
        <dbReference type="Proteomes" id="UP000253094"/>
    </source>
</evidence>
<keyword evidence="6" id="KW-0813">Transport</keyword>
<keyword evidence="5" id="KW-0046">Antibiotic resistance</keyword>
<name>A0A367F976_9ACTN</name>
<keyword evidence="6" id="KW-1003">Cell membrane</keyword>
<dbReference type="PANTHER" id="PTHR43229">
    <property type="entry name" value="NODULATION PROTEIN J"/>
    <property type="match status" value="1"/>
</dbReference>
<evidence type="ECO:0000256" key="4">
    <source>
        <dbReference type="ARBA" id="ARBA00023136"/>
    </source>
</evidence>
<sequence length="251" mass="27399">MLTESLRRIGVLVRHNVLVRLRDPGQMISYIVLPIILMTVFKPLYEKAVQGANYQIISGPLVMFSIFTLAIVGNSILIEREWRTWDQLRVSRAHRAELLLGKTLPIMAILITQQLVVVLFGCALTGIPLPDTIGYVVPAILIWGVMLLAIGAALATIVRSRGEMGMVSDLGTMMVSAFGGALLPVSLMPSWARHVAPFSPGYWGVDMFQAALRGQPAHLVRPALVCLAIALVAGTFATYRLAHGFGRGRLM</sequence>
<feature type="transmembrane region" description="Helical" evidence="6">
    <location>
        <begin position="57"/>
        <end position="78"/>
    </location>
</feature>
<accession>A0A367F976</accession>
<keyword evidence="3 6" id="KW-1133">Transmembrane helix</keyword>
<dbReference type="PANTHER" id="PTHR43229:SF2">
    <property type="entry name" value="NODULATION PROTEIN J"/>
    <property type="match status" value="1"/>
</dbReference>
<dbReference type="InterPro" id="IPR047817">
    <property type="entry name" value="ABC2_TM_bact-type"/>
</dbReference>
<evidence type="ECO:0000256" key="1">
    <source>
        <dbReference type="ARBA" id="ARBA00004141"/>
    </source>
</evidence>
<dbReference type="GO" id="GO:0043190">
    <property type="term" value="C:ATP-binding cassette (ABC) transporter complex"/>
    <property type="evidence" value="ECO:0007669"/>
    <property type="project" value="InterPro"/>
</dbReference>
<dbReference type="Proteomes" id="UP000253094">
    <property type="component" value="Unassembled WGS sequence"/>
</dbReference>
<keyword evidence="9" id="KW-1185">Reference proteome</keyword>
<dbReference type="EMBL" id="QOIL01000019">
    <property type="protein sequence ID" value="RCG26489.1"/>
    <property type="molecule type" value="Genomic_DNA"/>
</dbReference>
<evidence type="ECO:0000256" key="2">
    <source>
        <dbReference type="ARBA" id="ARBA00022692"/>
    </source>
</evidence>
<reference evidence="8 9" key="1">
    <citation type="submission" date="2018-06" db="EMBL/GenBank/DDBJ databases">
        <title>Sphaerisporangium craniellae sp. nov., isolated from a marine sponge in the South China Sea.</title>
        <authorList>
            <person name="Li L."/>
        </authorList>
    </citation>
    <scope>NUCLEOTIDE SEQUENCE [LARGE SCALE GENOMIC DNA]</scope>
    <source>
        <strain evidence="8 9">CCTCC AA 208026</strain>
    </source>
</reference>
<feature type="transmembrane region" description="Helical" evidence="6">
    <location>
        <begin position="170"/>
        <end position="192"/>
    </location>
</feature>
<dbReference type="AlphaFoldDB" id="A0A367F976"/>
<feature type="transmembrane region" description="Helical" evidence="6">
    <location>
        <begin position="133"/>
        <end position="158"/>
    </location>
</feature>
<proteinExistence type="inferred from homology"/>
<comment type="subcellular location">
    <subcellularLocation>
        <location evidence="6">Cell membrane</location>
        <topology evidence="6">Multi-pass membrane protein</topology>
    </subcellularLocation>
    <subcellularLocation>
        <location evidence="1">Membrane</location>
        <topology evidence="1">Multi-pass membrane protein</topology>
    </subcellularLocation>
</comment>